<keyword evidence="10 13" id="KW-1133">Transmembrane helix</keyword>
<evidence type="ECO:0000259" key="14">
    <source>
        <dbReference type="Pfam" id="PF02434"/>
    </source>
</evidence>
<keyword evidence="7 13" id="KW-0812">Transmembrane</keyword>
<dbReference type="GO" id="GO:0016263">
    <property type="term" value="F:glycoprotein-N-acetylgalactosamine 3-beta-galactosyltransferase activity"/>
    <property type="evidence" value="ECO:0007669"/>
    <property type="project" value="UniProtKB-EC"/>
</dbReference>
<dbReference type="PANTHER" id="PTHR23033:SF14">
    <property type="entry name" value="GLYCOPROTEIN-N-ACETYLGALACTOSAMINE 3-BETA-GALACTOSYLTRANSFERASE 1-RELATED"/>
    <property type="match status" value="1"/>
</dbReference>
<evidence type="ECO:0000256" key="4">
    <source>
        <dbReference type="ARBA" id="ARBA00012557"/>
    </source>
</evidence>
<dbReference type="EMBL" id="HBGJ01028937">
    <property type="protein sequence ID" value="CAD9259932.1"/>
    <property type="molecule type" value="Transcribed_RNA"/>
</dbReference>
<dbReference type="PANTHER" id="PTHR23033">
    <property type="entry name" value="BETA1,3-GALACTOSYLTRANSFERASE"/>
    <property type="match status" value="1"/>
</dbReference>
<dbReference type="InterPro" id="IPR026050">
    <property type="entry name" value="C1GALT1/C1GALT1_chp1"/>
</dbReference>
<comment type="pathway">
    <text evidence="2">Protein modification; protein glycosylation.</text>
</comment>
<dbReference type="EC" id="2.4.1.122" evidence="4"/>
<feature type="compositionally biased region" description="Low complexity" evidence="12">
    <location>
        <begin position="107"/>
        <end position="119"/>
    </location>
</feature>
<keyword evidence="9" id="KW-0735">Signal-anchor</keyword>
<dbReference type="Pfam" id="PF02434">
    <property type="entry name" value="Fringe"/>
    <property type="match status" value="1"/>
</dbReference>
<evidence type="ECO:0000256" key="11">
    <source>
        <dbReference type="ARBA" id="ARBA00023136"/>
    </source>
</evidence>
<feature type="region of interest" description="Disordered" evidence="12">
    <location>
        <begin position="71"/>
        <end position="119"/>
    </location>
</feature>
<evidence type="ECO:0000256" key="9">
    <source>
        <dbReference type="ARBA" id="ARBA00022968"/>
    </source>
</evidence>
<evidence type="ECO:0000256" key="13">
    <source>
        <dbReference type="SAM" id="Phobius"/>
    </source>
</evidence>
<dbReference type="GO" id="GO:0000166">
    <property type="term" value="F:nucleotide binding"/>
    <property type="evidence" value="ECO:0007669"/>
    <property type="project" value="UniProtKB-KW"/>
</dbReference>
<name>A0A7S1U8Q3_9STRA</name>
<sequence>MGGRSRSLGFGVLGSDATAMGYKDKDRRHHFMSPAEQARRRAMIWRFMPVVLVVGMFFWIYLAERAIDPVPSKPAQGQGQGQGQGQEQGAKKNPRLRPIDPSPVTNPNPNLIPNLIPSPNPNLIRNPNPNQIYDGLNFPALPADELQLPHCSVRDCFQDDKGPRCGNCRMQPKPEGYEPVFPEGIKKYVPDVTKLRRWALAGADDRGNVWPPPIEDEYCEAIGDFGGPHDGNKKALDAIGLVADPSVPKKIGDPTIMCSVYTTADRHFTSIRALRETWGSECDGFLVFSTEDDPSIPAVSVEFQGPEEYDNIWQKVRSIWRFVHTNYGKDFDYFFIGGDDLFVIPQNLRNYLKNIGDPDDLHFHGRRFKIPKSTFFNSGGAGYILSRATLQLLIDSLDDARCSPNRKTAMEDVMVAQCLKNVAGLEPFDTRDEKGRERFHPFAPANHYNWRPSKDGSDWYERYNSEWGIGLGADCCSPESVSFHYIKKPANQRHVHALLNQCARG</sequence>
<dbReference type="AlphaFoldDB" id="A0A7S1U8Q3"/>
<comment type="similarity">
    <text evidence="3">Belongs to the glycosyltransferase 31 family. Beta3-Gal-T subfamily.</text>
</comment>
<evidence type="ECO:0000256" key="12">
    <source>
        <dbReference type="SAM" id="MobiDB-lite"/>
    </source>
</evidence>
<keyword evidence="8" id="KW-0547">Nucleotide-binding</keyword>
<evidence type="ECO:0000313" key="15">
    <source>
        <dbReference type="EMBL" id="CAD9259932.1"/>
    </source>
</evidence>
<proteinExistence type="inferred from homology"/>
<feature type="transmembrane region" description="Helical" evidence="13">
    <location>
        <begin position="43"/>
        <end position="62"/>
    </location>
</feature>
<dbReference type="GO" id="GO:0016020">
    <property type="term" value="C:membrane"/>
    <property type="evidence" value="ECO:0007669"/>
    <property type="project" value="UniProtKB-SubCell"/>
</dbReference>
<evidence type="ECO:0000256" key="7">
    <source>
        <dbReference type="ARBA" id="ARBA00022692"/>
    </source>
</evidence>
<evidence type="ECO:0000256" key="2">
    <source>
        <dbReference type="ARBA" id="ARBA00004922"/>
    </source>
</evidence>
<keyword evidence="6" id="KW-0808">Transferase</keyword>
<dbReference type="Gene3D" id="3.90.550.50">
    <property type="match status" value="1"/>
</dbReference>
<comment type="subcellular location">
    <subcellularLocation>
        <location evidence="1">Membrane</location>
        <topology evidence="1">Single-pass type II membrane protein</topology>
    </subcellularLocation>
</comment>
<evidence type="ECO:0000256" key="1">
    <source>
        <dbReference type="ARBA" id="ARBA00004606"/>
    </source>
</evidence>
<protein>
    <recommendedName>
        <fullName evidence="4">N-acetylgalactosaminide beta-1,3-galactosyltransferase</fullName>
        <ecNumber evidence="4">2.4.1.122</ecNumber>
    </recommendedName>
</protein>
<keyword evidence="5" id="KW-0328">Glycosyltransferase</keyword>
<evidence type="ECO:0000256" key="5">
    <source>
        <dbReference type="ARBA" id="ARBA00022676"/>
    </source>
</evidence>
<keyword evidence="11 13" id="KW-0472">Membrane</keyword>
<dbReference type="InterPro" id="IPR003378">
    <property type="entry name" value="Fringe-like_glycosylTrfase"/>
</dbReference>
<organism evidence="15">
    <name type="scientific">Phaeomonas parva</name>
    <dbReference type="NCBI Taxonomy" id="124430"/>
    <lineage>
        <taxon>Eukaryota</taxon>
        <taxon>Sar</taxon>
        <taxon>Stramenopiles</taxon>
        <taxon>Ochrophyta</taxon>
        <taxon>Pinguiophyceae</taxon>
        <taxon>Pinguiochrysidales</taxon>
        <taxon>Pinguiochrysidaceae</taxon>
        <taxon>Phaeomonas</taxon>
    </lineage>
</organism>
<evidence type="ECO:0000256" key="10">
    <source>
        <dbReference type="ARBA" id="ARBA00022989"/>
    </source>
</evidence>
<feature type="domain" description="Fringe-like glycosyltransferase" evidence="14">
    <location>
        <begin position="255"/>
        <end position="425"/>
    </location>
</feature>
<reference evidence="15" key="1">
    <citation type="submission" date="2021-01" db="EMBL/GenBank/DDBJ databases">
        <authorList>
            <person name="Corre E."/>
            <person name="Pelletier E."/>
            <person name="Niang G."/>
            <person name="Scheremetjew M."/>
            <person name="Finn R."/>
            <person name="Kale V."/>
            <person name="Holt S."/>
            <person name="Cochrane G."/>
            <person name="Meng A."/>
            <person name="Brown T."/>
            <person name="Cohen L."/>
        </authorList>
    </citation>
    <scope>NUCLEOTIDE SEQUENCE</scope>
    <source>
        <strain evidence="15">CCMP2877</strain>
    </source>
</reference>
<evidence type="ECO:0000256" key="8">
    <source>
        <dbReference type="ARBA" id="ARBA00022741"/>
    </source>
</evidence>
<evidence type="ECO:0000256" key="3">
    <source>
        <dbReference type="ARBA" id="ARBA00006462"/>
    </source>
</evidence>
<accession>A0A7S1U8Q3</accession>
<gene>
    <name evidence="15" type="ORF">PPAR1163_LOCUS18310</name>
</gene>
<evidence type="ECO:0000256" key="6">
    <source>
        <dbReference type="ARBA" id="ARBA00022679"/>
    </source>
</evidence>